<organism evidence="1 2">
    <name type="scientific">Propionigenium maris DSM 9537</name>
    <dbReference type="NCBI Taxonomy" id="1123000"/>
    <lineage>
        <taxon>Bacteria</taxon>
        <taxon>Fusobacteriati</taxon>
        <taxon>Fusobacteriota</taxon>
        <taxon>Fusobacteriia</taxon>
        <taxon>Fusobacteriales</taxon>
        <taxon>Fusobacteriaceae</taxon>
        <taxon>Propionigenium</taxon>
    </lineage>
</organism>
<reference evidence="1" key="1">
    <citation type="submission" date="2022-12" db="EMBL/GenBank/DDBJ databases">
        <title>Reference genome sequencing for broad-spectrum identification of bacterial and archaeal isolates by mass spectrometry.</title>
        <authorList>
            <person name="Sekiguchi Y."/>
            <person name="Tourlousse D.M."/>
        </authorList>
    </citation>
    <scope>NUCLEOTIDE SEQUENCE</scope>
    <source>
        <strain evidence="1">10succ1</strain>
    </source>
</reference>
<keyword evidence="2" id="KW-1185">Reference proteome</keyword>
<evidence type="ECO:0000313" key="1">
    <source>
        <dbReference type="EMBL" id="GLI57168.1"/>
    </source>
</evidence>
<dbReference type="Gene3D" id="2.30.40.10">
    <property type="entry name" value="Urease, subunit C, domain 1"/>
    <property type="match status" value="1"/>
</dbReference>
<dbReference type="GO" id="GO:0016810">
    <property type="term" value="F:hydrolase activity, acting on carbon-nitrogen (but not peptide) bonds"/>
    <property type="evidence" value="ECO:0007669"/>
    <property type="project" value="InterPro"/>
</dbReference>
<dbReference type="InterPro" id="IPR011059">
    <property type="entry name" value="Metal-dep_hydrolase_composite"/>
</dbReference>
<name>A0A9W6LP05_9FUSO</name>
<dbReference type="InterPro" id="IPR050378">
    <property type="entry name" value="Metallo-dep_Hydrolases_sf"/>
</dbReference>
<gene>
    <name evidence="1" type="ORF">PM10SUCC1_26820</name>
</gene>
<sequence>MLLIKNARLSMEDSKVSDILIDGGKIIRIGGNIEVEGAEVIEAGGLLTTSGLVGYCSPETEGAVARFTPGIRAIEELDLFGRELIFYLNQGITSIVVHPKNNNLISGSVCVVKTHEVLIEDYVIKEDAAIRVILGGDEGLGERMAEIRSFIELLGEYRKGKEVAGREGLKVRFTEKILRKRHPVIFRAESSSAVLDAVRLIERYNLSGVVETSVENRYTLKALEDERIHTIRERRDAPPHNLEELQEALEFNRRITRFLNIDHRVGEICVGMDADIVIWEEDPLEAVSVIIDGNLIGRINR</sequence>
<dbReference type="RefSeq" id="WP_281836648.1">
    <property type="nucleotide sequence ID" value="NZ_BSDY01000014.1"/>
</dbReference>
<comment type="caution">
    <text evidence="1">The sequence shown here is derived from an EMBL/GenBank/DDBJ whole genome shotgun (WGS) entry which is preliminary data.</text>
</comment>
<dbReference type="PANTHER" id="PTHR11647">
    <property type="entry name" value="HYDRANTOINASE/DIHYDROPYRIMIDINASE FAMILY MEMBER"/>
    <property type="match status" value="1"/>
</dbReference>
<dbReference type="AlphaFoldDB" id="A0A9W6LP05"/>
<dbReference type="Proteomes" id="UP001144471">
    <property type="component" value="Unassembled WGS sequence"/>
</dbReference>
<dbReference type="SUPFAM" id="SSF51338">
    <property type="entry name" value="Composite domain of metallo-dependent hydrolases"/>
    <property type="match status" value="1"/>
</dbReference>
<dbReference type="PANTHER" id="PTHR11647:SF1">
    <property type="entry name" value="COLLAPSIN RESPONSE MEDIATOR PROTEIN"/>
    <property type="match status" value="1"/>
</dbReference>
<dbReference type="EMBL" id="BSDY01000014">
    <property type="protein sequence ID" value="GLI57168.1"/>
    <property type="molecule type" value="Genomic_DNA"/>
</dbReference>
<dbReference type="Gene3D" id="3.20.20.140">
    <property type="entry name" value="Metal-dependent hydrolases"/>
    <property type="match status" value="1"/>
</dbReference>
<accession>A0A9W6LP05</accession>
<proteinExistence type="predicted"/>
<protein>
    <submittedName>
        <fullName evidence="1">Amidohydrolase</fullName>
    </submittedName>
</protein>
<evidence type="ECO:0000313" key="2">
    <source>
        <dbReference type="Proteomes" id="UP001144471"/>
    </source>
</evidence>